<evidence type="ECO:0000313" key="1">
    <source>
        <dbReference type="EMBL" id="SDM12982.1"/>
    </source>
</evidence>
<dbReference type="STRING" id="38302.SAMN04488535_2036"/>
<dbReference type="RefSeq" id="WP_157672475.1">
    <property type="nucleotide sequence ID" value="NZ_LT629700.1"/>
</dbReference>
<organism evidence="1 2">
    <name type="scientific">Corynebacterium mycetoides</name>
    <dbReference type="NCBI Taxonomy" id="38302"/>
    <lineage>
        <taxon>Bacteria</taxon>
        <taxon>Bacillati</taxon>
        <taxon>Actinomycetota</taxon>
        <taxon>Actinomycetes</taxon>
        <taxon>Mycobacteriales</taxon>
        <taxon>Corynebacteriaceae</taxon>
        <taxon>Corynebacterium</taxon>
    </lineage>
</organism>
<sequence>MITSILSLISAAIGLGLSSFGAYSLGVRVNLLDAIPAIDQLAHSLI</sequence>
<dbReference type="EMBL" id="LT629700">
    <property type="protein sequence ID" value="SDM12982.1"/>
    <property type="molecule type" value="Genomic_DNA"/>
</dbReference>
<reference evidence="2" key="1">
    <citation type="submission" date="2016-10" db="EMBL/GenBank/DDBJ databases">
        <authorList>
            <person name="Varghese N."/>
            <person name="Submissions S."/>
        </authorList>
    </citation>
    <scope>NUCLEOTIDE SEQUENCE [LARGE SCALE GENOMIC DNA]</scope>
    <source>
        <strain evidence="2">DSM 20632</strain>
    </source>
</reference>
<dbReference type="Proteomes" id="UP000199350">
    <property type="component" value="Chromosome I"/>
</dbReference>
<protein>
    <submittedName>
        <fullName evidence="1">Uncharacterized protein</fullName>
    </submittedName>
</protein>
<dbReference type="AlphaFoldDB" id="A0A1G9QPL7"/>
<proteinExistence type="predicted"/>
<gene>
    <name evidence="1" type="ORF">SAMN04488535_2036</name>
</gene>
<evidence type="ECO:0000313" key="2">
    <source>
        <dbReference type="Proteomes" id="UP000199350"/>
    </source>
</evidence>
<name>A0A1G9QPL7_9CORY</name>
<accession>A0A1G9QPL7</accession>
<keyword evidence="2" id="KW-1185">Reference proteome</keyword>